<dbReference type="InterPro" id="IPR044068">
    <property type="entry name" value="CB"/>
</dbReference>
<keyword evidence="4" id="KW-0233">DNA recombination</keyword>
<dbReference type="PANTHER" id="PTHR30349:SF41">
    <property type="entry name" value="INTEGRASE_RECOMBINASE PROTEIN MJ0367-RELATED"/>
    <property type="match status" value="1"/>
</dbReference>
<evidence type="ECO:0000256" key="4">
    <source>
        <dbReference type="ARBA" id="ARBA00023172"/>
    </source>
</evidence>
<dbReference type="GO" id="GO:0006310">
    <property type="term" value="P:DNA recombination"/>
    <property type="evidence" value="ECO:0007669"/>
    <property type="project" value="UniProtKB-KW"/>
</dbReference>
<evidence type="ECO:0000256" key="3">
    <source>
        <dbReference type="ARBA" id="ARBA00023125"/>
    </source>
</evidence>
<evidence type="ECO:0000256" key="5">
    <source>
        <dbReference type="PROSITE-ProRule" id="PRU01248"/>
    </source>
</evidence>
<dbReference type="GO" id="GO:0015074">
    <property type="term" value="P:DNA integration"/>
    <property type="evidence" value="ECO:0007669"/>
    <property type="project" value="UniProtKB-KW"/>
</dbReference>
<evidence type="ECO:0000256" key="2">
    <source>
        <dbReference type="ARBA" id="ARBA00022908"/>
    </source>
</evidence>
<proteinExistence type="inferred from homology"/>
<dbReference type="PROSITE" id="PS51900">
    <property type="entry name" value="CB"/>
    <property type="match status" value="1"/>
</dbReference>
<dbReference type="InterPro" id="IPR002104">
    <property type="entry name" value="Integrase_catalytic"/>
</dbReference>
<sequence length="279" mass="31819">MRGTSGSTIELFLRWLEEEGKSGKTILTYQQELKKFDQWLGERGVVLEEIGHDDVQEYMIHLEEQGKSPITTDKVLGVIRTLTRFLKRPDVGLDIRIKHAPKKDEIDVLTKEECESLLAEVRESRNARNEAIVLTLLHTGVRVSELCGLDLTDLELDRGVVRVTDTYGDERVIPLTDALKSVLKAYLDEVQPVGPLFVSRSRERLTERSVQYMLKKFHVNAQKLRHTFCQQLVDQGVSLEVVSRLAGHRDINVTRRYVKTAVGGSELERAIRETFSHKG</sequence>
<dbReference type="EMBL" id="LQQY01000004">
    <property type="protein sequence ID" value="KZE52517.1"/>
    <property type="molecule type" value="Genomic_DNA"/>
</dbReference>
<dbReference type="GO" id="GO:0003677">
    <property type="term" value="F:DNA binding"/>
    <property type="evidence" value="ECO:0007669"/>
    <property type="project" value="UniProtKB-UniRule"/>
</dbReference>
<dbReference type="SUPFAM" id="SSF56349">
    <property type="entry name" value="DNA breaking-rejoining enzymes"/>
    <property type="match status" value="1"/>
</dbReference>
<feature type="domain" description="Core-binding (CB)" evidence="7">
    <location>
        <begin position="3"/>
        <end position="87"/>
    </location>
</feature>
<dbReference type="AlphaFoldDB" id="A0A163MCF4"/>
<dbReference type="Pfam" id="PF00589">
    <property type="entry name" value="Phage_integrase"/>
    <property type="match status" value="1"/>
</dbReference>
<keyword evidence="3 5" id="KW-0238">DNA-binding</keyword>
<comment type="caution">
    <text evidence="8">The sequence shown here is derived from an EMBL/GenBank/DDBJ whole genome shotgun (WGS) entry which is preliminary data.</text>
</comment>
<evidence type="ECO:0000313" key="9">
    <source>
        <dbReference type="Proteomes" id="UP000076510"/>
    </source>
</evidence>
<dbReference type="Proteomes" id="UP000076510">
    <property type="component" value="Unassembled WGS sequence"/>
</dbReference>
<dbReference type="PROSITE" id="PS51898">
    <property type="entry name" value="TYR_RECOMBINASE"/>
    <property type="match status" value="1"/>
</dbReference>
<dbReference type="Pfam" id="PF02899">
    <property type="entry name" value="Phage_int_SAM_1"/>
    <property type="match status" value="1"/>
</dbReference>
<dbReference type="RefSeq" id="WP_063190573.1">
    <property type="nucleotide sequence ID" value="NZ_LQQY01000004.1"/>
</dbReference>
<protein>
    <submittedName>
        <fullName evidence="8">Uncharacterized protein</fullName>
    </submittedName>
</protein>
<gene>
    <name evidence="8" type="ORF">AV649_12300</name>
</gene>
<organism evidence="8 9">
    <name type="scientific">Rossellomorea marisflavi</name>
    <dbReference type="NCBI Taxonomy" id="189381"/>
    <lineage>
        <taxon>Bacteria</taxon>
        <taxon>Bacillati</taxon>
        <taxon>Bacillota</taxon>
        <taxon>Bacilli</taxon>
        <taxon>Bacillales</taxon>
        <taxon>Bacillaceae</taxon>
        <taxon>Rossellomorea</taxon>
    </lineage>
</organism>
<dbReference type="InterPro" id="IPR004107">
    <property type="entry name" value="Integrase_SAM-like_N"/>
</dbReference>
<dbReference type="InterPro" id="IPR013762">
    <property type="entry name" value="Integrase-like_cat_sf"/>
</dbReference>
<dbReference type="Gene3D" id="1.10.443.10">
    <property type="entry name" value="Intergrase catalytic core"/>
    <property type="match status" value="1"/>
</dbReference>
<dbReference type="Gene3D" id="1.10.150.130">
    <property type="match status" value="1"/>
</dbReference>
<reference evidence="9" key="1">
    <citation type="submission" date="2016-01" db="EMBL/GenBank/DDBJ databases">
        <title>Whole genome sequencing of Bhargavaea cecembensis T14.</title>
        <authorList>
            <person name="Hong K.W."/>
        </authorList>
    </citation>
    <scope>NUCLEOTIDE SEQUENCE [LARGE SCALE GENOMIC DNA]</scope>
    <source>
        <strain evidence="9">M19</strain>
    </source>
</reference>
<dbReference type="InterPro" id="IPR050090">
    <property type="entry name" value="Tyrosine_recombinase_XerCD"/>
</dbReference>
<name>A0A163MCF4_9BACI</name>
<evidence type="ECO:0000313" key="8">
    <source>
        <dbReference type="EMBL" id="KZE52517.1"/>
    </source>
</evidence>
<dbReference type="InterPro" id="IPR011010">
    <property type="entry name" value="DNA_brk_join_enz"/>
</dbReference>
<evidence type="ECO:0000256" key="1">
    <source>
        <dbReference type="ARBA" id="ARBA00008857"/>
    </source>
</evidence>
<evidence type="ECO:0000259" key="6">
    <source>
        <dbReference type="PROSITE" id="PS51898"/>
    </source>
</evidence>
<comment type="similarity">
    <text evidence="1">Belongs to the 'phage' integrase family.</text>
</comment>
<keyword evidence="2" id="KW-0229">DNA integration</keyword>
<accession>A0A163MCF4</accession>
<evidence type="ECO:0000259" key="7">
    <source>
        <dbReference type="PROSITE" id="PS51900"/>
    </source>
</evidence>
<feature type="domain" description="Tyr recombinase" evidence="6">
    <location>
        <begin position="104"/>
        <end position="272"/>
    </location>
</feature>
<dbReference type="InterPro" id="IPR010998">
    <property type="entry name" value="Integrase_recombinase_N"/>
</dbReference>
<dbReference type="PANTHER" id="PTHR30349">
    <property type="entry name" value="PHAGE INTEGRASE-RELATED"/>
    <property type="match status" value="1"/>
</dbReference>